<dbReference type="InterPro" id="IPR044974">
    <property type="entry name" value="Disease_R_plants"/>
</dbReference>
<gene>
    <name evidence="5" type="ORF">SAY87_025797</name>
</gene>
<dbReference type="SUPFAM" id="SSF52058">
    <property type="entry name" value="L domain-like"/>
    <property type="match status" value="3"/>
</dbReference>
<evidence type="ECO:0000259" key="4">
    <source>
        <dbReference type="PROSITE" id="PS50104"/>
    </source>
</evidence>
<dbReference type="GO" id="GO:0043531">
    <property type="term" value="F:ADP binding"/>
    <property type="evidence" value="ECO:0007669"/>
    <property type="project" value="InterPro"/>
</dbReference>
<dbReference type="InterPro" id="IPR035897">
    <property type="entry name" value="Toll_tir_struct_dom_sf"/>
</dbReference>
<dbReference type="InterPro" id="IPR042197">
    <property type="entry name" value="Apaf_helical"/>
</dbReference>
<feature type="domain" description="TIR" evidence="4">
    <location>
        <begin position="8"/>
        <end position="167"/>
    </location>
</feature>
<dbReference type="InterPro" id="IPR036390">
    <property type="entry name" value="WH_DNA-bd_sf"/>
</dbReference>
<keyword evidence="3" id="KW-0611">Plant defense</keyword>
<dbReference type="GO" id="GO:0006952">
    <property type="term" value="P:defense response"/>
    <property type="evidence" value="ECO:0007669"/>
    <property type="project" value="UniProtKB-KW"/>
</dbReference>
<dbReference type="EMBL" id="JAXIOK010000020">
    <property type="protein sequence ID" value="KAK4746760.1"/>
    <property type="molecule type" value="Genomic_DNA"/>
</dbReference>
<dbReference type="Gene3D" id="3.40.50.300">
    <property type="entry name" value="P-loop containing nucleotide triphosphate hydrolases"/>
    <property type="match status" value="1"/>
</dbReference>
<evidence type="ECO:0000313" key="6">
    <source>
        <dbReference type="Proteomes" id="UP001345219"/>
    </source>
</evidence>
<dbReference type="Pfam" id="PF23598">
    <property type="entry name" value="LRR_14"/>
    <property type="match status" value="2"/>
</dbReference>
<organism evidence="5 6">
    <name type="scientific">Trapa incisa</name>
    <dbReference type="NCBI Taxonomy" id="236973"/>
    <lineage>
        <taxon>Eukaryota</taxon>
        <taxon>Viridiplantae</taxon>
        <taxon>Streptophyta</taxon>
        <taxon>Embryophyta</taxon>
        <taxon>Tracheophyta</taxon>
        <taxon>Spermatophyta</taxon>
        <taxon>Magnoliopsida</taxon>
        <taxon>eudicotyledons</taxon>
        <taxon>Gunneridae</taxon>
        <taxon>Pentapetalae</taxon>
        <taxon>rosids</taxon>
        <taxon>malvids</taxon>
        <taxon>Myrtales</taxon>
        <taxon>Lythraceae</taxon>
        <taxon>Trapa</taxon>
    </lineage>
</organism>
<dbReference type="InterPro" id="IPR055414">
    <property type="entry name" value="LRR_R13L4/SHOC2-like"/>
</dbReference>
<dbReference type="SUPFAM" id="SSF46785">
    <property type="entry name" value="Winged helix' DNA-binding domain"/>
    <property type="match status" value="1"/>
</dbReference>
<reference evidence="5 6" key="1">
    <citation type="journal article" date="2023" name="Hortic Res">
        <title>Pangenome of water caltrop reveals structural variations and asymmetric subgenome divergence after allopolyploidization.</title>
        <authorList>
            <person name="Zhang X."/>
            <person name="Chen Y."/>
            <person name="Wang L."/>
            <person name="Yuan Y."/>
            <person name="Fang M."/>
            <person name="Shi L."/>
            <person name="Lu R."/>
            <person name="Comes H.P."/>
            <person name="Ma Y."/>
            <person name="Chen Y."/>
            <person name="Huang G."/>
            <person name="Zhou Y."/>
            <person name="Zheng Z."/>
            <person name="Qiu Y."/>
        </authorList>
    </citation>
    <scope>NUCLEOTIDE SEQUENCE [LARGE SCALE GENOMIC DNA]</scope>
    <source>
        <tissue evidence="5">Roots</tissue>
    </source>
</reference>
<dbReference type="InterPro" id="IPR032675">
    <property type="entry name" value="LRR_dom_sf"/>
</dbReference>
<dbReference type="InterPro" id="IPR027417">
    <property type="entry name" value="P-loop_NTPase"/>
</dbReference>
<dbReference type="SUPFAM" id="SSF52540">
    <property type="entry name" value="P-loop containing nucleoside triphosphate hydrolases"/>
    <property type="match status" value="1"/>
</dbReference>
<dbReference type="SMART" id="SM00369">
    <property type="entry name" value="LRR_TYP"/>
    <property type="match status" value="5"/>
</dbReference>
<evidence type="ECO:0000256" key="3">
    <source>
        <dbReference type="ARBA" id="ARBA00022821"/>
    </source>
</evidence>
<dbReference type="PRINTS" id="PR00364">
    <property type="entry name" value="DISEASERSIST"/>
</dbReference>
<dbReference type="Pfam" id="PF01582">
    <property type="entry name" value="TIR"/>
    <property type="match status" value="1"/>
</dbReference>
<dbReference type="GO" id="GO:0051707">
    <property type="term" value="P:response to other organism"/>
    <property type="evidence" value="ECO:0007669"/>
    <property type="project" value="UniProtKB-ARBA"/>
</dbReference>
<keyword evidence="1" id="KW-0433">Leucine-rich repeat</keyword>
<dbReference type="InterPro" id="IPR000157">
    <property type="entry name" value="TIR_dom"/>
</dbReference>
<protein>
    <recommendedName>
        <fullName evidence="4">TIR domain-containing protein</fullName>
    </recommendedName>
</protein>
<keyword evidence="2" id="KW-0677">Repeat</keyword>
<dbReference type="SUPFAM" id="SSF52200">
    <property type="entry name" value="Toll/Interleukin receptor TIR domain"/>
    <property type="match status" value="1"/>
</dbReference>
<dbReference type="Pfam" id="PF00931">
    <property type="entry name" value="NB-ARC"/>
    <property type="match status" value="1"/>
</dbReference>
<dbReference type="InterPro" id="IPR002182">
    <property type="entry name" value="NB-ARC"/>
</dbReference>
<dbReference type="Gene3D" id="1.10.8.430">
    <property type="entry name" value="Helical domain of apoptotic protease-activating factors"/>
    <property type="match status" value="1"/>
</dbReference>
<dbReference type="PANTHER" id="PTHR11017:SF570">
    <property type="entry name" value="DISEASE RESISTANCE PROTEIN (TIR-NBS CLASS)-RELATED"/>
    <property type="match status" value="1"/>
</dbReference>
<sequence length="1101" mass="125195">MEQDVHGNDYHVFLSFRGPDTRQGFTDVLYQYMVSAGIRVFRDDDELVIGQKIETILLAINGSQICVPIFSENFASSAWCLREVERMVHLKKEMVPIFYKVSPNDVKLKTDRYSKFMAEHEIKYGKERVEKWEDALKATAQLKGRELSSNSYTEFCKEFVSEILMKLRPRREFDLDELIGLENQIKSMMKLMDMESLDVRYIGIHGMGGIGKTTLAKVIFDNCSSSFDSSCFIEDVRESCERNGLRYLEKEMQIRVRKKMAGGSNFSAEEIFRKEKVLLVLDDIDKWEQIEKLAGKSCWFGPGSMPFSGMPLHLISPGFQKKLFPGGLPLALISMGSLLRNEEKEVWQDVIARSKQIATTEVKERLKISFEKLDSDHKQIFLDIACFPFCIDISKAFYMWESCRFFPTYGLEVLKSMSFIKITHNNWIWMHDQFRDLGRDIVRGESFHSRKRSRLWDYDEALKALTSKHKKENVQAFYMDKPCKVKLSEKELETFDNLRLLHMEEAKFEGDLTHLLPELRWLSWISRSKFEASNFTVAKLVILDLSYSSITDTWRGWSLFQSAKCLKVLDLKGCSQLTRTPTFPKKMVLERLILQECDSLAILDSSIGNLNFLRFLNLQDCERLCWSLAESGESCKLPGSISSLVKLENLSLQGCSHVKKLPGSSLGHLKLLVELNLSYTGIVKLPKSIGELGQLKHLDLRYSQLRKVSKCIGQLRSLVSLDLNGTKITGLPSSIGGLSSLETLTLWTCSGLMTLPDSIGELDSLVKLDLDGTKIAELPDSIGNLRKLEQLTLSGCSRLKALPHSIGNLKSLNKLYVSRTAITELPESIGDLEKLQEIRAEGCKLRKISNCFSALMKLEEFHAGSNEFLVELPEGVSSLYCLKNLDLNRSRISDLPSSISQLSLLEVLNLENCDQLRHLPEKTNLPCLSKLTNLLELQFEECSKNKGFEILGIEDLHSLCEFRVVNCNSNHMDGLRLPENLNFMMIKDSQSLRRSPDLSRLRKLEQLVLSGCKRLAEAPGLGNLKGLKLLEISDCSSLERIENLSRLKHLVELDITCCQALTNIEGINRLNLEFFKWDKSENQEVSSGSDADHASSNESPD</sequence>
<comment type="caution">
    <text evidence="5">The sequence shown here is derived from an EMBL/GenBank/DDBJ whole genome shotgun (WGS) entry which is preliminary data.</text>
</comment>
<keyword evidence="6" id="KW-1185">Reference proteome</keyword>
<evidence type="ECO:0000313" key="5">
    <source>
        <dbReference type="EMBL" id="KAK4746760.1"/>
    </source>
</evidence>
<name>A0AAN7GS09_9MYRT</name>
<dbReference type="SMART" id="SM00255">
    <property type="entry name" value="TIR"/>
    <property type="match status" value="1"/>
</dbReference>
<dbReference type="InterPro" id="IPR058192">
    <property type="entry name" value="WHD_ROQ1-like"/>
</dbReference>
<dbReference type="Gene3D" id="3.80.10.10">
    <property type="entry name" value="Ribonuclease Inhibitor"/>
    <property type="match status" value="3"/>
</dbReference>
<proteinExistence type="predicted"/>
<dbReference type="Pfam" id="PF23282">
    <property type="entry name" value="WHD_ROQ1"/>
    <property type="match status" value="1"/>
</dbReference>
<evidence type="ECO:0000256" key="1">
    <source>
        <dbReference type="ARBA" id="ARBA00022614"/>
    </source>
</evidence>
<accession>A0AAN7GS09</accession>
<evidence type="ECO:0000256" key="2">
    <source>
        <dbReference type="ARBA" id="ARBA00022737"/>
    </source>
</evidence>
<dbReference type="Proteomes" id="UP001345219">
    <property type="component" value="Chromosome 20"/>
</dbReference>
<dbReference type="Gene3D" id="3.40.50.10140">
    <property type="entry name" value="Toll/interleukin-1 receptor homology (TIR) domain"/>
    <property type="match status" value="1"/>
</dbReference>
<dbReference type="PROSITE" id="PS50104">
    <property type="entry name" value="TIR"/>
    <property type="match status" value="1"/>
</dbReference>
<dbReference type="InterPro" id="IPR003591">
    <property type="entry name" value="Leu-rich_rpt_typical-subtyp"/>
</dbReference>
<dbReference type="PANTHER" id="PTHR11017">
    <property type="entry name" value="LEUCINE-RICH REPEAT-CONTAINING PROTEIN"/>
    <property type="match status" value="1"/>
</dbReference>
<dbReference type="AlphaFoldDB" id="A0AAN7GS09"/>
<dbReference type="GO" id="GO:0007165">
    <property type="term" value="P:signal transduction"/>
    <property type="evidence" value="ECO:0007669"/>
    <property type="project" value="InterPro"/>
</dbReference>